<dbReference type="InterPro" id="IPR029058">
    <property type="entry name" value="AB_hydrolase_fold"/>
</dbReference>
<keyword evidence="1" id="KW-0812">Transmembrane</keyword>
<dbReference type="GO" id="GO:0016787">
    <property type="term" value="F:hydrolase activity"/>
    <property type="evidence" value="ECO:0007669"/>
    <property type="project" value="UniProtKB-KW"/>
</dbReference>
<keyword evidence="3" id="KW-0378">Hydrolase</keyword>
<reference evidence="3" key="1">
    <citation type="journal article" date="2019" name="PLoS Negl. Trop. Dis.">
        <title>Revisiting the worldwide diversity of Leptospira species in the environment.</title>
        <authorList>
            <person name="Vincent A.T."/>
            <person name="Schiettekatte O."/>
            <person name="Bourhy P."/>
            <person name="Veyrier F.J."/>
            <person name="Picardeau M."/>
        </authorList>
    </citation>
    <scope>NUCLEOTIDE SEQUENCE [LARGE SCALE GENOMIC DNA]</scope>
    <source>
        <strain evidence="3">201702451</strain>
    </source>
</reference>
<keyword evidence="4" id="KW-1185">Reference proteome</keyword>
<dbReference type="InterPro" id="IPR000073">
    <property type="entry name" value="AB_hydrolase_1"/>
</dbReference>
<dbReference type="SUPFAM" id="SSF53474">
    <property type="entry name" value="alpha/beta-Hydrolases"/>
    <property type="match status" value="1"/>
</dbReference>
<feature type="transmembrane region" description="Helical" evidence="1">
    <location>
        <begin position="16"/>
        <end position="37"/>
    </location>
</feature>
<comment type="caution">
    <text evidence="3">The sequence shown here is derived from an EMBL/GenBank/DDBJ whole genome shotgun (WGS) entry which is preliminary data.</text>
</comment>
<evidence type="ECO:0000259" key="2">
    <source>
        <dbReference type="Pfam" id="PF00561"/>
    </source>
</evidence>
<gene>
    <name evidence="3" type="ORF">EHQ62_09745</name>
</gene>
<dbReference type="EMBL" id="RQGH01000024">
    <property type="protein sequence ID" value="TGL66456.1"/>
    <property type="molecule type" value="Genomic_DNA"/>
</dbReference>
<dbReference type="Pfam" id="PF00561">
    <property type="entry name" value="Abhydrolase_1"/>
    <property type="match status" value="1"/>
</dbReference>
<keyword evidence="1" id="KW-1133">Transmembrane helix</keyword>
<dbReference type="AlphaFoldDB" id="A0A4Z1A2F5"/>
<sequence>MLILFRKLSLNRNKTWYLIFLLFCFLFSTTFFSIVCFPNGKKESIQSHLVPTKFGNMYSLSNRCTKKSKLLVFIHGSPGEGSDFTLYLEDESLQKRNCIVSPDRLGFGKSFQKPFQANLKLQSASLAEMIQTFIKRNDLDFQEITILGHSYGGPVAFGVGLILQGQSKANLKVVLLSAPMDPKWERLKFYNHLANHSFVQWMLPDSWIRSNEEMFPLQSELEVLRDDVKVANIPVIIIHGESDGIVPIEHKNYLPDLSYQGKLKTYTINDGSHFIPWTRFKEIKTIILNEESL</sequence>
<evidence type="ECO:0000256" key="1">
    <source>
        <dbReference type="SAM" id="Phobius"/>
    </source>
</evidence>
<dbReference type="PANTHER" id="PTHR12277">
    <property type="entry name" value="ALPHA/BETA HYDROLASE DOMAIN-CONTAINING PROTEIN"/>
    <property type="match status" value="1"/>
</dbReference>
<dbReference type="Proteomes" id="UP000297567">
    <property type="component" value="Unassembled WGS sequence"/>
</dbReference>
<proteinExistence type="predicted"/>
<protein>
    <submittedName>
        <fullName evidence="3">Alpha/beta hydrolase</fullName>
    </submittedName>
</protein>
<dbReference type="Gene3D" id="3.40.50.1820">
    <property type="entry name" value="alpha/beta hydrolase"/>
    <property type="match status" value="1"/>
</dbReference>
<keyword evidence="1" id="KW-0472">Membrane</keyword>
<evidence type="ECO:0000313" key="4">
    <source>
        <dbReference type="Proteomes" id="UP000297567"/>
    </source>
</evidence>
<name>A0A4Z1A2F5_9LEPT</name>
<feature type="domain" description="AB hydrolase-1" evidence="2">
    <location>
        <begin position="70"/>
        <end position="159"/>
    </location>
</feature>
<evidence type="ECO:0000313" key="3">
    <source>
        <dbReference type="EMBL" id="TGL66456.1"/>
    </source>
</evidence>
<organism evidence="3 4">
    <name type="scientific">Leptospira jelokensis</name>
    <dbReference type="NCBI Taxonomy" id="2484931"/>
    <lineage>
        <taxon>Bacteria</taxon>
        <taxon>Pseudomonadati</taxon>
        <taxon>Spirochaetota</taxon>
        <taxon>Spirochaetia</taxon>
        <taxon>Leptospirales</taxon>
        <taxon>Leptospiraceae</taxon>
        <taxon>Leptospira</taxon>
    </lineage>
</organism>
<accession>A0A4Z1A2F5</accession>